<evidence type="ECO:0000256" key="6">
    <source>
        <dbReference type="ARBA" id="ARBA00022618"/>
    </source>
</evidence>
<evidence type="ECO:0000256" key="9">
    <source>
        <dbReference type="ARBA" id="ARBA00022857"/>
    </source>
</evidence>
<dbReference type="InterPro" id="IPR016169">
    <property type="entry name" value="FAD-bd_PCMH_sub2"/>
</dbReference>
<dbReference type="Gene3D" id="3.30.43.10">
    <property type="entry name" value="Uridine Diphospho-n-acetylenolpyruvylglucosamine Reductase, domain 2"/>
    <property type="match status" value="1"/>
</dbReference>
<keyword evidence="7 16" id="KW-0285">Flavoprotein</keyword>
<dbReference type="SUPFAM" id="SSF56194">
    <property type="entry name" value="Uridine diphospho-N-Acetylenolpyruvylglucosamine reductase, MurB, C-terminal domain"/>
    <property type="match status" value="1"/>
</dbReference>
<keyword evidence="18" id="KW-1185">Reference proteome</keyword>
<name>A0A1X7LGE6_9BACL</name>
<keyword evidence="11 16" id="KW-0573">Peptidoglycan synthesis</keyword>
<dbReference type="UniPathway" id="UPA00219"/>
<dbReference type="GO" id="GO:0005829">
    <property type="term" value="C:cytosol"/>
    <property type="evidence" value="ECO:0007669"/>
    <property type="project" value="TreeGrafter"/>
</dbReference>
<keyword evidence="6 16" id="KW-0132">Cell division</keyword>
<evidence type="ECO:0000256" key="3">
    <source>
        <dbReference type="ARBA" id="ARBA00004496"/>
    </source>
</evidence>
<dbReference type="InterPro" id="IPR003170">
    <property type="entry name" value="MurB"/>
</dbReference>
<feature type="active site" description="Proton donor" evidence="16">
    <location>
        <position position="261"/>
    </location>
</feature>
<keyword evidence="9 16" id="KW-0521">NADP</keyword>
<evidence type="ECO:0000256" key="10">
    <source>
        <dbReference type="ARBA" id="ARBA00022960"/>
    </source>
</evidence>
<keyword evidence="14 16" id="KW-0961">Cell wall biogenesis/degradation</keyword>
<comment type="subcellular location">
    <subcellularLocation>
        <location evidence="3 16">Cytoplasm</location>
    </subcellularLocation>
</comment>
<organism evidence="17 18">
    <name type="scientific">Paenibacillus aquistagni</name>
    <dbReference type="NCBI Taxonomy" id="1852522"/>
    <lineage>
        <taxon>Bacteria</taxon>
        <taxon>Bacillati</taxon>
        <taxon>Bacillota</taxon>
        <taxon>Bacilli</taxon>
        <taxon>Bacillales</taxon>
        <taxon>Paenibacillaceae</taxon>
        <taxon>Paenibacillus</taxon>
    </lineage>
</organism>
<evidence type="ECO:0000256" key="14">
    <source>
        <dbReference type="ARBA" id="ARBA00023316"/>
    </source>
</evidence>
<keyword evidence="12 16" id="KW-0560">Oxidoreductase</keyword>
<reference evidence="17 18" key="1">
    <citation type="submission" date="2017-04" db="EMBL/GenBank/DDBJ databases">
        <authorList>
            <person name="Afonso C.L."/>
            <person name="Miller P.J."/>
            <person name="Scott M.A."/>
            <person name="Spackman E."/>
            <person name="Goraichik I."/>
            <person name="Dimitrov K.M."/>
            <person name="Suarez D.L."/>
            <person name="Swayne D.E."/>
        </authorList>
    </citation>
    <scope>NUCLEOTIDE SEQUENCE [LARGE SCALE GENOMIC DNA]</scope>
    <source>
        <strain evidence="17 18">11</strain>
    </source>
</reference>
<dbReference type="InterPro" id="IPR006094">
    <property type="entry name" value="Oxid_FAD_bind_N"/>
</dbReference>
<proteinExistence type="inferred from homology"/>
<gene>
    <name evidence="16" type="primary">murB</name>
    <name evidence="17" type="ORF">SAMN06295960_3418</name>
</gene>
<dbReference type="EMBL" id="FXAZ01000005">
    <property type="protein sequence ID" value="SMG52921.1"/>
    <property type="molecule type" value="Genomic_DNA"/>
</dbReference>
<dbReference type="InterPro" id="IPR011601">
    <property type="entry name" value="MurB_C"/>
</dbReference>
<dbReference type="Pfam" id="PF02873">
    <property type="entry name" value="MurB_C"/>
    <property type="match status" value="1"/>
</dbReference>
<dbReference type="GO" id="GO:0008360">
    <property type="term" value="P:regulation of cell shape"/>
    <property type="evidence" value="ECO:0007669"/>
    <property type="project" value="UniProtKB-KW"/>
</dbReference>
<dbReference type="EC" id="1.3.1.98" evidence="16"/>
<dbReference type="SUPFAM" id="SSF56176">
    <property type="entry name" value="FAD-binding/transporter-associated domain-like"/>
    <property type="match status" value="1"/>
</dbReference>
<evidence type="ECO:0000256" key="12">
    <source>
        <dbReference type="ARBA" id="ARBA00023002"/>
    </source>
</evidence>
<evidence type="ECO:0000256" key="4">
    <source>
        <dbReference type="ARBA" id="ARBA00004752"/>
    </source>
</evidence>
<dbReference type="InterPro" id="IPR016166">
    <property type="entry name" value="FAD-bd_PCMH"/>
</dbReference>
<dbReference type="Gene3D" id="3.90.78.10">
    <property type="entry name" value="UDP-N-acetylenolpyruvoylglucosamine reductase, C-terminal domain"/>
    <property type="match status" value="1"/>
</dbReference>
<dbReference type="Gene3D" id="3.30.465.10">
    <property type="match status" value="1"/>
</dbReference>
<dbReference type="GO" id="GO:0009252">
    <property type="term" value="P:peptidoglycan biosynthetic process"/>
    <property type="evidence" value="ECO:0007669"/>
    <property type="project" value="UniProtKB-UniRule"/>
</dbReference>
<comment type="pathway">
    <text evidence="4 16">Cell wall biogenesis; peptidoglycan biosynthesis.</text>
</comment>
<evidence type="ECO:0000256" key="11">
    <source>
        <dbReference type="ARBA" id="ARBA00022984"/>
    </source>
</evidence>
<comment type="caution">
    <text evidence="16">Lacks conserved residue(s) required for the propagation of feature annotation.</text>
</comment>
<dbReference type="InterPro" id="IPR036318">
    <property type="entry name" value="FAD-bd_PCMH-like_sf"/>
</dbReference>
<evidence type="ECO:0000313" key="17">
    <source>
        <dbReference type="EMBL" id="SMG52921.1"/>
    </source>
</evidence>
<evidence type="ECO:0000256" key="13">
    <source>
        <dbReference type="ARBA" id="ARBA00023306"/>
    </source>
</evidence>
<comment type="function">
    <text evidence="2 16">Cell wall formation.</text>
</comment>
<dbReference type="Pfam" id="PF01565">
    <property type="entry name" value="FAD_binding_4"/>
    <property type="match status" value="1"/>
</dbReference>
<dbReference type="GO" id="GO:0071949">
    <property type="term" value="F:FAD binding"/>
    <property type="evidence" value="ECO:0007669"/>
    <property type="project" value="InterPro"/>
</dbReference>
<dbReference type="GO" id="GO:0071555">
    <property type="term" value="P:cell wall organization"/>
    <property type="evidence" value="ECO:0007669"/>
    <property type="project" value="UniProtKB-KW"/>
</dbReference>
<dbReference type="InterPro" id="IPR036635">
    <property type="entry name" value="MurB_C_sf"/>
</dbReference>
<dbReference type="GO" id="GO:0051301">
    <property type="term" value="P:cell division"/>
    <property type="evidence" value="ECO:0007669"/>
    <property type="project" value="UniProtKB-KW"/>
</dbReference>
<evidence type="ECO:0000313" key="18">
    <source>
        <dbReference type="Proteomes" id="UP000193834"/>
    </source>
</evidence>
<dbReference type="AlphaFoldDB" id="A0A1X7LGE6"/>
<evidence type="ECO:0000256" key="15">
    <source>
        <dbReference type="ARBA" id="ARBA00048914"/>
    </source>
</evidence>
<dbReference type="GO" id="GO:0008762">
    <property type="term" value="F:UDP-N-acetylmuramate dehydrogenase activity"/>
    <property type="evidence" value="ECO:0007669"/>
    <property type="project" value="UniProtKB-UniRule"/>
</dbReference>
<dbReference type="Proteomes" id="UP000193834">
    <property type="component" value="Unassembled WGS sequence"/>
</dbReference>
<protein>
    <recommendedName>
        <fullName evidence="16">UDP-N-acetylenolpyruvoylglucosamine reductase</fullName>
        <ecNumber evidence="16">1.3.1.98</ecNumber>
    </recommendedName>
    <alternativeName>
        <fullName evidence="16">UDP-N-acetylmuramate dehydrogenase</fullName>
    </alternativeName>
</protein>
<evidence type="ECO:0000256" key="16">
    <source>
        <dbReference type="HAMAP-Rule" id="MF_00037"/>
    </source>
</evidence>
<feature type="active site" evidence="16">
    <location>
        <position position="333"/>
    </location>
</feature>
<keyword evidence="8 16" id="KW-0274">FAD</keyword>
<accession>A0A1X7LGE6</accession>
<evidence type="ECO:0000256" key="2">
    <source>
        <dbReference type="ARBA" id="ARBA00003921"/>
    </source>
</evidence>
<evidence type="ECO:0000256" key="5">
    <source>
        <dbReference type="ARBA" id="ARBA00022490"/>
    </source>
</evidence>
<evidence type="ECO:0000256" key="8">
    <source>
        <dbReference type="ARBA" id="ARBA00022827"/>
    </source>
</evidence>
<dbReference type="HAMAP" id="MF_00037">
    <property type="entry name" value="MurB"/>
    <property type="match status" value="1"/>
</dbReference>
<evidence type="ECO:0000256" key="7">
    <source>
        <dbReference type="ARBA" id="ARBA00022630"/>
    </source>
</evidence>
<dbReference type="InterPro" id="IPR016167">
    <property type="entry name" value="FAD-bd_PCMH_sub1"/>
</dbReference>
<sequence>MISHQRFEHMLKKQTALSQYSTYEIGGEARYLAEPNTTEDLILLLDQVEKKGMNSFIFGSGSNILFPDQPDPDTLFISMRDHMEAKFHDNKLYVSAGMPMSSLALIGAMNGFHDFDFTFLLPGTFGGGIFMNAKYFSRQMSDVLDTVYYLDLDHISRGVQAIQAEDCEFGYKTTIFQKHRWFVTGADLKLEGTVNDPQLLNTILDQFKSQLYHHSSLGAFSSYYIGHLEQLRSQGRKITAMEDVITDRVGKKHFDYPSCGSVFKNNYDYGVPIGKLADQLNLRGTEYGRAMISPNHGNMIQNRGGAKASDVVHLIQVVQESIDKAFGFVPEPEVVIV</sequence>
<dbReference type="STRING" id="1852522.SAMN06295960_3418"/>
<keyword evidence="5 16" id="KW-0963">Cytoplasm</keyword>
<dbReference type="RefSeq" id="WP_085496174.1">
    <property type="nucleotide sequence ID" value="NZ_FXAZ01000005.1"/>
</dbReference>
<evidence type="ECO:0000256" key="1">
    <source>
        <dbReference type="ARBA" id="ARBA00001974"/>
    </source>
</evidence>
<comment type="cofactor">
    <cofactor evidence="1 16">
        <name>FAD</name>
        <dbReference type="ChEBI" id="CHEBI:57692"/>
    </cofactor>
</comment>
<keyword evidence="10 16" id="KW-0133">Cell shape</keyword>
<dbReference type="PANTHER" id="PTHR21071:SF4">
    <property type="entry name" value="UDP-N-ACETYLENOLPYRUVOYLGLUCOSAMINE REDUCTASE"/>
    <property type="match status" value="1"/>
</dbReference>
<dbReference type="PROSITE" id="PS51387">
    <property type="entry name" value="FAD_PCMH"/>
    <property type="match status" value="1"/>
</dbReference>
<keyword evidence="13 16" id="KW-0131">Cell cycle</keyword>
<comment type="similarity">
    <text evidence="16">Belongs to the MurB family.</text>
</comment>
<dbReference type="OrthoDB" id="9804753at2"/>
<dbReference type="PANTHER" id="PTHR21071">
    <property type="entry name" value="UDP-N-ACETYLENOLPYRUVOYLGLUCOSAMINE REDUCTASE"/>
    <property type="match status" value="1"/>
</dbReference>
<comment type="catalytic activity">
    <reaction evidence="15 16">
        <text>UDP-N-acetyl-alpha-D-muramate + NADP(+) = UDP-N-acetyl-3-O-(1-carboxyvinyl)-alpha-D-glucosamine + NADPH + H(+)</text>
        <dbReference type="Rhea" id="RHEA:12248"/>
        <dbReference type="ChEBI" id="CHEBI:15378"/>
        <dbReference type="ChEBI" id="CHEBI:57783"/>
        <dbReference type="ChEBI" id="CHEBI:58349"/>
        <dbReference type="ChEBI" id="CHEBI:68483"/>
        <dbReference type="ChEBI" id="CHEBI:70757"/>
        <dbReference type="EC" id="1.3.1.98"/>
    </reaction>
</comment>